<feature type="non-terminal residue" evidence="1">
    <location>
        <position position="244"/>
    </location>
</feature>
<reference evidence="1" key="1">
    <citation type="journal article" date="2014" name="Front. Microbiol.">
        <title>High frequency of phylogenetically diverse reductive dehalogenase-homologous genes in deep subseafloor sedimentary metagenomes.</title>
        <authorList>
            <person name="Kawai M."/>
            <person name="Futagami T."/>
            <person name="Toyoda A."/>
            <person name="Takaki Y."/>
            <person name="Nishi S."/>
            <person name="Hori S."/>
            <person name="Arai W."/>
            <person name="Tsubouchi T."/>
            <person name="Morono Y."/>
            <person name="Uchiyama I."/>
            <person name="Ito T."/>
            <person name="Fujiyama A."/>
            <person name="Inagaki F."/>
            <person name="Takami H."/>
        </authorList>
    </citation>
    <scope>NUCLEOTIDE SEQUENCE</scope>
    <source>
        <strain evidence="1">Expedition CK06-06</strain>
    </source>
</reference>
<feature type="non-terminal residue" evidence="1">
    <location>
        <position position="1"/>
    </location>
</feature>
<sequence length="244" mass="27656">WGPGPLWKPGSDELGAVWVAQRVPDGEITVCANRPRIGAIDLNDPDHFMASENIYSLAEKMGWWDPESGKEFKVYETHGEKSYSTYNARREWRVFDIIAPSLNLDPWMERYPFSVKPDNPVTAQDIMRIERDYYGGTEFDLSKGMVAGPFGCPNRYSTSSKLNPEGSYGWERAVSLFRTNYSTVVVARKGMPDWIGALTWFGYDAPHTTCYIPIYCGVTELPKSFDLGMRGGAYDVFSRESRLV</sequence>
<dbReference type="AlphaFoldDB" id="X1TJQ7"/>
<evidence type="ECO:0000313" key="1">
    <source>
        <dbReference type="EMBL" id="GAJ05543.1"/>
    </source>
</evidence>
<protein>
    <recommendedName>
        <fullName evidence="2">Dipeptidase</fullName>
    </recommendedName>
</protein>
<proteinExistence type="predicted"/>
<dbReference type="EMBL" id="BARW01031725">
    <property type="protein sequence ID" value="GAJ05543.1"/>
    <property type="molecule type" value="Genomic_DNA"/>
</dbReference>
<dbReference type="PANTHER" id="PTHR12994:SF17">
    <property type="entry name" value="LD30995P"/>
    <property type="match status" value="1"/>
</dbReference>
<organism evidence="1">
    <name type="scientific">marine sediment metagenome</name>
    <dbReference type="NCBI Taxonomy" id="412755"/>
    <lineage>
        <taxon>unclassified sequences</taxon>
        <taxon>metagenomes</taxon>
        <taxon>ecological metagenomes</taxon>
    </lineage>
</organism>
<dbReference type="PANTHER" id="PTHR12994">
    <property type="entry name" value="SECERNIN"/>
    <property type="match status" value="1"/>
</dbReference>
<dbReference type="GO" id="GO:0070004">
    <property type="term" value="F:cysteine-type exopeptidase activity"/>
    <property type="evidence" value="ECO:0007669"/>
    <property type="project" value="InterPro"/>
</dbReference>
<dbReference type="GO" id="GO:0016805">
    <property type="term" value="F:dipeptidase activity"/>
    <property type="evidence" value="ECO:0007669"/>
    <property type="project" value="InterPro"/>
</dbReference>
<name>X1TJQ7_9ZZZZ</name>
<dbReference type="InterPro" id="IPR005322">
    <property type="entry name" value="Peptidase_C69"/>
</dbReference>
<evidence type="ECO:0008006" key="2">
    <source>
        <dbReference type="Google" id="ProtNLM"/>
    </source>
</evidence>
<dbReference type="GO" id="GO:0006508">
    <property type="term" value="P:proteolysis"/>
    <property type="evidence" value="ECO:0007669"/>
    <property type="project" value="InterPro"/>
</dbReference>
<gene>
    <name evidence="1" type="ORF">S12H4_50394</name>
</gene>
<accession>X1TJQ7</accession>
<comment type="caution">
    <text evidence="1">The sequence shown here is derived from an EMBL/GenBank/DDBJ whole genome shotgun (WGS) entry which is preliminary data.</text>
</comment>
<dbReference type="Pfam" id="PF03577">
    <property type="entry name" value="Peptidase_C69"/>
    <property type="match status" value="1"/>
</dbReference>